<reference evidence="1" key="1">
    <citation type="journal article" date="2022" name="Res Sq">
        <title>Evolution of multicellular longitudinally dividing oral cavity symbionts (Neisseriaceae).</title>
        <authorList>
            <person name="Nyongesa S."/>
            <person name="Weber P."/>
            <person name="Bernet E."/>
            <person name="Pullido F."/>
            <person name="Nieckarz M."/>
            <person name="Delaby M."/>
            <person name="Nieves C."/>
            <person name="Viehboeck T."/>
            <person name="Krause N."/>
            <person name="Rivera-Millot A."/>
            <person name="Nakamura A."/>
            <person name="Vischer N."/>
            <person name="VanNieuwenhze M."/>
            <person name="Brun Y."/>
            <person name="Cava F."/>
            <person name="Bulgheresi S."/>
            <person name="Veyrier F."/>
        </authorList>
    </citation>
    <scope>NUCLEOTIDE SEQUENCE</scope>
    <source>
        <strain evidence="1">17694</strain>
    </source>
</reference>
<sequence length="58" mass="6520">MAAQAEKALYYTAMRLLCGDFHALAAPVRTPNAARKLNIHDNHQDTPVFKISNNYHLP</sequence>
<dbReference type="Proteomes" id="UP000831534">
    <property type="component" value="Chromosome"/>
</dbReference>
<evidence type="ECO:0000313" key="1">
    <source>
        <dbReference type="EMBL" id="UOP05064.1"/>
    </source>
</evidence>
<dbReference type="AlphaFoldDB" id="A0A8T9MVC4"/>
<dbReference type="RefSeq" id="WP_156900757.1">
    <property type="nucleotide sequence ID" value="NZ_CP091521.1"/>
</dbReference>
<proteinExistence type="predicted"/>
<keyword evidence="2" id="KW-1185">Reference proteome</keyword>
<dbReference type="EMBL" id="CP091521">
    <property type="protein sequence ID" value="UOP05064.1"/>
    <property type="molecule type" value="Genomic_DNA"/>
</dbReference>
<reference evidence="1" key="2">
    <citation type="submission" date="2024-09" db="EMBL/GenBank/DDBJ databases">
        <authorList>
            <person name="Veyrier F.J."/>
        </authorList>
    </citation>
    <scope>NUCLEOTIDE SEQUENCE</scope>
    <source>
        <strain evidence="1">17694</strain>
    </source>
</reference>
<protein>
    <submittedName>
        <fullName evidence="1">Uncharacterized protein</fullName>
    </submittedName>
</protein>
<name>A0A8T9MVC4_9NEIS</name>
<dbReference type="KEGG" id="ckh:LVJ77_01805"/>
<organism evidence="1 2">
    <name type="scientific">Conchiformibius kuhniae</name>
    <dbReference type="NCBI Taxonomy" id="211502"/>
    <lineage>
        <taxon>Bacteria</taxon>
        <taxon>Pseudomonadati</taxon>
        <taxon>Pseudomonadota</taxon>
        <taxon>Betaproteobacteria</taxon>
        <taxon>Neisseriales</taxon>
        <taxon>Neisseriaceae</taxon>
        <taxon>Conchiformibius</taxon>
    </lineage>
</organism>
<evidence type="ECO:0000313" key="2">
    <source>
        <dbReference type="Proteomes" id="UP000831534"/>
    </source>
</evidence>
<accession>A0A8T9MVC4</accession>
<gene>
    <name evidence="1" type="ORF">LVJ77_01805</name>
</gene>